<name>A0ABN1KEZ5_9BURK</name>
<dbReference type="InterPro" id="IPR000182">
    <property type="entry name" value="GNAT_dom"/>
</dbReference>
<protein>
    <submittedName>
        <fullName evidence="2">GNAT family N-acetyltransferase</fullName>
    </submittedName>
</protein>
<reference evidence="2 3" key="1">
    <citation type="journal article" date="2019" name="Int. J. Syst. Evol. Microbiol.">
        <title>The Global Catalogue of Microorganisms (GCM) 10K type strain sequencing project: providing services to taxonomists for standard genome sequencing and annotation.</title>
        <authorList>
            <consortium name="The Broad Institute Genomics Platform"/>
            <consortium name="The Broad Institute Genome Sequencing Center for Infectious Disease"/>
            <person name="Wu L."/>
            <person name="Ma J."/>
        </authorList>
    </citation>
    <scope>NUCLEOTIDE SEQUENCE [LARGE SCALE GENOMIC DNA]</scope>
    <source>
        <strain evidence="2 3">JCM 15503</strain>
    </source>
</reference>
<proteinExistence type="predicted"/>
<dbReference type="SUPFAM" id="SSF55729">
    <property type="entry name" value="Acyl-CoA N-acyltransferases (Nat)"/>
    <property type="match status" value="1"/>
</dbReference>
<accession>A0ABN1KEZ5</accession>
<evidence type="ECO:0000259" key="1">
    <source>
        <dbReference type="PROSITE" id="PS51186"/>
    </source>
</evidence>
<dbReference type="PANTHER" id="PTHR43441:SF10">
    <property type="entry name" value="ACETYLTRANSFERASE"/>
    <property type="match status" value="1"/>
</dbReference>
<dbReference type="InterPro" id="IPR051908">
    <property type="entry name" value="Ribosomal_N-acetyltransferase"/>
</dbReference>
<evidence type="ECO:0000313" key="3">
    <source>
        <dbReference type="Proteomes" id="UP001500279"/>
    </source>
</evidence>
<dbReference type="Pfam" id="PF13302">
    <property type="entry name" value="Acetyltransf_3"/>
    <property type="match status" value="1"/>
</dbReference>
<evidence type="ECO:0000313" key="2">
    <source>
        <dbReference type="EMBL" id="GAA0764891.1"/>
    </source>
</evidence>
<comment type="caution">
    <text evidence="2">The sequence shown here is derived from an EMBL/GenBank/DDBJ whole genome shotgun (WGS) entry which is preliminary data.</text>
</comment>
<feature type="domain" description="N-acetyltransferase" evidence="1">
    <location>
        <begin position="1"/>
        <end position="141"/>
    </location>
</feature>
<keyword evidence="3" id="KW-1185">Reference proteome</keyword>
<sequence>MPWAHAGYADADALAWFAHCEQVRADGSGHEFGIFDAASGTLVGGCGLNQFNTVNGFYNLGYWVRESWQRRGAASAAVQALSRFAFDELRLGRVEIVVAEDNAPSLAVAERAGALRECLARNRLKLNGRFANAFVLSLVPGAPNTIGGPLSPNTALT</sequence>
<dbReference type="PROSITE" id="PS51186">
    <property type="entry name" value="GNAT"/>
    <property type="match status" value="1"/>
</dbReference>
<dbReference type="Gene3D" id="3.40.630.30">
    <property type="match status" value="1"/>
</dbReference>
<dbReference type="PANTHER" id="PTHR43441">
    <property type="entry name" value="RIBOSOMAL-PROTEIN-SERINE ACETYLTRANSFERASE"/>
    <property type="match status" value="1"/>
</dbReference>
<dbReference type="EMBL" id="BAAAEW010000042">
    <property type="protein sequence ID" value="GAA0764891.1"/>
    <property type="molecule type" value="Genomic_DNA"/>
</dbReference>
<organism evidence="2 3">
    <name type="scientific">Ideonella azotifigens</name>
    <dbReference type="NCBI Taxonomy" id="513160"/>
    <lineage>
        <taxon>Bacteria</taxon>
        <taxon>Pseudomonadati</taxon>
        <taxon>Pseudomonadota</taxon>
        <taxon>Betaproteobacteria</taxon>
        <taxon>Burkholderiales</taxon>
        <taxon>Sphaerotilaceae</taxon>
        <taxon>Ideonella</taxon>
    </lineage>
</organism>
<gene>
    <name evidence="2" type="ORF">GCM10009107_51530</name>
</gene>
<dbReference type="Proteomes" id="UP001500279">
    <property type="component" value="Unassembled WGS sequence"/>
</dbReference>
<dbReference type="InterPro" id="IPR016181">
    <property type="entry name" value="Acyl_CoA_acyltransferase"/>
</dbReference>